<keyword evidence="2" id="KW-1185">Reference proteome</keyword>
<organism evidence="1 2">
    <name type="scientific">Cajanus cajan</name>
    <name type="common">Pigeon pea</name>
    <name type="synonym">Cajanus indicus</name>
    <dbReference type="NCBI Taxonomy" id="3821"/>
    <lineage>
        <taxon>Eukaryota</taxon>
        <taxon>Viridiplantae</taxon>
        <taxon>Streptophyta</taxon>
        <taxon>Embryophyta</taxon>
        <taxon>Tracheophyta</taxon>
        <taxon>Spermatophyta</taxon>
        <taxon>Magnoliopsida</taxon>
        <taxon>eudicotyledons</taxon>
        <taxon>Gunneridae</taxon>
        <taxon>Pentapetalae</taxon>
        <taxon>rosids</taxon>
        <taxon>fabids</taxon>
        <taxon>Fabales</taxon>
        <taxon>Fabaceae</taxon>
        <taxon>Papilionoideae</taxon>
        <taxon>50 kb inversion clade</taxon>
        <taxon>NPAAA clade</taxon>
        <taxon>indigoferoid/millettioid clade</taxon>
        <taxon>Phaseoleae</taxon>
        <taxon>Cajanus</taxon>
    </lineage>
</organism>
<sequence length="51" mass="6220">MDRYSDQLCKDMDQAIKVANSRNYEDLRAHKPRRMKAKIWNELINIWKTPK</sequence>
<evidence type="ECO:0000313" key="1">
    <source>
        <dbReference type="EMBL" id="KYP64466.1"/>
    </source>
</evidence>
<gene>
    <name evidence="1" type="ORF">KK1_019065</name>
</gene>
<evidence type="ECO:0000313" key="2">
    <source>
        <dbReference type="Proteomes" id="UP000075243"/>
    </source>
</evidence>
<accession>A0A151TBQ8</accession>
<dbReference type="EMBL" id="CM003609">
    <property type="protein sequence ID" value="KYP64466.1"/>
    <property type="molecule type" value="Genomic_DNA"/>
</dbReference>
<reference evidence="1 2" key="1">
    <citation type="journal article" date="2012" name="Nat. Biotechnol.">
        <title>Draft genome sequence of pigeonpea (Cajanus cajan), an orphan legume crop of resource-poor farmers.</title>
        <authorList>
            <person name="Varshney R.K."/>
            <person name="Chen W."/>
            <person name="Li Y."/>
            <person name="Bharti A.K."/>
            <person name="Saxena R.K."/>
            <person name="Schlueter J.A."/>
            <person name="Donoghue M.T."/>
            <person name="Azam S."/>
            <person name="Fan G."/>
            <person name="Whaley A.M."/>
            <person name="Farmer A.D."/>
            <person name="Sheridan J."/>
            <person name="Iwata A."/>
            <person name="Tuteja R."/>
            <person name="Penmetsa R.V."/>
            <person name="Wu W."/>
            <person name="Upadhyaya H.D."/>
            <person name="Yang S.P."/>
            <person name="Shah T."/>
            <person name="Saxena K.B."/>
            <person name="Michael T."/>
            <person name="McCombie W.R."/>
            <person name="Yang B."/>
            <person name="Zhang G."/>
            <person name="Yang H."/>
            <person name="Wang J."/>
            <person name="Spillane C."/>
            <person name="Cook D.R."/>
            <person name="May G.D."/>
            <person name="Xu X."/>
            <person name="Jackson S.A."/>
        </authorList>
    </citation>
    <scope>NUCLEOTIDE SEQUENCE [LARGE SCALE GENOMIC DNA]</scope>
    <source>
        <strain evidence="2">cv. Asha</strain>
    </source>
</reference>
<proteinExistence type="predicted"/>
<protein>
    <submittedName>
        <fullName evidence="1">Uncharacterized protein</fullName>
    </submittedName>
</protein>
<name>A0A151TBQ8_CAJCA</name>
<dbReference type="Gramene" id="C.cajan_18523.t">
    <property type="protein sequence ID" value="C.cajan_18523.t.cds1"/>
    <property type="gene ID" value="C.cajan_18523"/>
</dbReference>
<dbReference type="AlphaFoldDB" id="A0A151TBQ8"/>
<dbReference type="Proteomes" id="UP000075243">
    <property type="component" value="Chromosome 7"/>
</dbReference>